<dbReference type="Proteomes" id="UP000426027">
    <property type="component" value="Chromosome"/>
</dbReference>
<dbReference type="GO" id="GO:0046872">
    <property type="term" value="F:metal ion binding"/>
    <property type="evidence" value="ECO:0007669"/>
    <property type="project" value="UniProtKB-KW"/>
</dbReference>
<gene>
    <name evidence="6" type="ORF">GLV81_18240</name>
</gene>
<dbReference type="Gene3D" id="3.40.5.90">
    <property type="entry name" value="CDGSH iron-sulfur domain, mitoNEET-type"/>
    <property type="match status" value="2"/>
</dbReference>
<evidence type="ECO:0000256" key="1">
    <source>
        <dbReference type="ARBA" id="ARBA00022714"/>
    </source>
</evidence>
<accession>A0A6I6GAU3</accession>
<evidence type="ECO:0000256" key="4">
    <source>
        <dbReference type="ARBA" id="ARBA00023014"/>
    </source>
</evidence>
<evidence type="ECO:0000259" key="5">
    <source>
        <dbReference type="SMART" id="SM00704"/>
    </source>
</evidence>
<dbReference type="InterPro" id="IPR052950">
    <property type="entry name" value="CISD"/>
</dbReference>
<feature type="domain" description="Iron-binding zinc finger CDGSH type" evidence="5">
    <location>
        <begin position="59"/>
        <end position="95"/>
    </location>
</feature>
<sequence length="95" mass="10595">MDYTQLPKVAKCEPTAVQVEAGKTYAWCTCGLSEKQPLCDGGHKACWTEDANGELQKHFVSLKFTAEKTEEVWLCNCKQTKNPPFCDGSHKQVKA</sequence>
<dbReference type="SMART" id="SM00704">
    <property type="entry name" value="ZnF_CDGSH"/>
    <property type="match status" value="2"/>
</dbReference>
<keyword evidence="4" id="KW-0411">Iron-sulfur</keyword>
<dbReference type="RefSeq" id="WP_157480319.1">
    <property type="nucleotide sequence ID" value="NZ_CP046566.1"/>
</dbReference>
<evidence type="ECO:0000313" key="7">
    <source>
        <dbReference type="Proteomes" id="UP000426027"/>
    </source>
</evidence>
<dbReference type="AlphaFoldDB" id="A0A6I6GAU3"/>
<dbReference type="EMBL" id="CP046566">
    <property type="protein sequence ID" value="QGW29797.1"/>
    <property type="molecule type" value="Genomic_DNA"/>
</dbReference>
<dbReference type="GO" id="GO:0051537">
    <property type="term" value="F:2 iron, 2 sulfur cluster binding"/>
    <property type="evidence" value="ECO:0007669"/>
    <property type="project" value="UniProtKB-KW"/>
</dbReference>
<evidence type="ECO:0000256" key="3">
    <source>
        <dbReference type="ARBA" id="ARBA00023004"/>
    </source>
</evidence>
<reference evidence="6 7" key="1">
    <citation type="submission" date="2019-11" db="EMBL/GenBank/DDBJ databases">
        <authorList>
            <person name="Im W.T."/>
        </authorList>
    </citation>
    <scope>NUCLEOTIDE SEQUENCE [LARGE SCALE GENOMIC DNA]</scope>
    <source>
        <strain evidence="6 7">SB-02</strain>
    </source>
</reference>
<proteinExistence type="predicted"/>
<dbReference type="KEGG" id="fls:GLV81_18240"/>
<feature type="domain" description="Iron-binding zinc finger CDGSH type" evidence="5">
    <location>
        <begin position="11"/>
        <end position="49"/>
    </location>
</feature>
<keyword evidence="3" id="KW-0408">Iron</keyword>
<dbReference type="Pfam" id="PF09360">
    <property type="entry name" value="zf-CDGSH"/>
    <property type="match status" value="2"/>
</dbReference>
<keyword evidence="7" id="KW-1185">Reference proteome</keyword>
<keyword evidence="1" id="KW-0001">2Fe-2S</keyword>
<dbReference type="PANTHER" id="PTHR46491:SF3">
    <property type="entry name" value="CDGSH IRON-SULFUR DOMAIN-CONTAINING PROTEIN 3, MITOCHONDRIAL"/>
    <property type="match status" value="1"/>
</dbReference>
<dbReference type="InterPro" id="IPR042216">
    <property type="entry name" value="MitoNEET_CISD"/>
</dbReference>
<dbReference type="InterPro" id="IPR018967">
    <property type="entry name" value="FeS-contain_CDGSH-typ"/>
</dbReference>
<evidence type="ECO:0000313" key="6">
    <source>
        <dbReference type="EMBL" id="QGW29797.1"/>
    </source>
</evidence>
<keyword evidence="2" id="KW-0479">Metal-binding</keyword>
<dbReference type="GO" id="GO:0005737">
    <property type="term" value="C:cytoplasm"/>
    <property type="evidence" value="ECO:0007669"/>
    <property type="project" value="UniProtKB-ARBA"/>
</dbReference>
<evidence type="ECO:0000256" key="2">
    <source>
        <dbReference type="ARBA" id="ARBA00022723"/>
    </source>
</evidence>
<dbReference type="PANTHER" id="PTHR46491">
    <property type="entry name" value="CDGSH IRON SULFUR DOMAIN PROTEIN HOMOLOG"/>
    <property type="match status" value="1"/>
</dbReference>
<organism evidence="6 7">
    <name type="scientific">Phnomibacter ginsenosidimutans</name>
    <dbReference type="NCBI Taxonomy" id="2676868"/>
    <lineage>
        <taxon>Bacteria</taxon>
        <taxon>Pseudomonadati</taxon>
        <taxon>Bacteroidota</taxon>
        <taxon>Chitinophagia</taxon>
        <taxon>Chitinophagales</taxon>
        <taxon>Chitinophagaceae</taxon>
        <taxon>Phnomibacter</taxon>
    </lineage>
</organism>
<protein>
    <submittedName>
        <fullName evidence="6">CDGSH iron-sulfur domain-containing protein</fullName>
    </submittedName>
</protein>
<name>A0A6I6GAU3_9BACT</name>